<keyword evidence="1" id="KW-0808">Transferase</keyword>
<proteinExistence type="predicted"/>
<reference evidence="1 2" key="1">
    <citation type="journal article" date="2014" name="Genome Announc.">
        <title>Draft Genome Sequence of Lysobacter capsici AZ78, a Bacterium Antagonistic to Plant-Pathogenic Oomycetes.</title>
        <authorList>
            <person name="Puopolo G."/>
            <person name="Sonego P."/>
            <person name="Engelen K."/>
            <person name="Pertot I."/>
        </authorList>
    </citation>
    <scope>NUCLEOTIDE SEQUENCE [LARGE SCALE GENOMIC DNA]</scope>
    <source>
        <strain evidence="1 2">AZ78</strain>
    </source>
</reference>
<dbReference type="PANTHER" id="PTHR43464">
    <property type="entry name" value="METHYLTRANSFERASE"/>
    <property type="match status" value="1"/>
</dbReference>
<dbReference type="CDD" id="cd02440">
    <property type="entry name" value="AdoMet_MTases"/>
    <property type="match status" value="1"/>
</dbReference>
<dbReference type="OrthoDB" id="9791837at2"/>
<accession>A0A125TZJ7</accession>
<dbReference type="RefSeq" id="WP_036109337.1">
    <property type="nucleotide sequence ID" value="NZ_JAJA02000003.1"/>
</dbReference>
<sequence>MTRTPPRHSDARVLEAWRENAAPWTQAVRAQAIESRRLVTDRIVVETALRLAPRSVLDLGCGEGWLSRALCLHGIEVHGVDAIADLIDAARRMRTDAATAAEPRYDCLSYEDIAAGALQARYDLAICNFSLLGDDSVAGLLGAMPGVWNPRGRLLIQTLHPPQACGDAPYLDGWRDGSWAGCDAAFGEPAPWYFRTIGGWVALLERSGLRLRELAEPVHPVSGRPVSLLLVADAG</sequence>
<keyword evidence="1" id="KW-0489">Methyltransferase</keyword>
<dbReference type="SUPFAM" id="SSF53335">
    <property type="entry name" value="S-adenosyl-L-methionine-dependent methyltransferases"/>
    <property type="match status" value="1"/>
</dbReference>
<comment type="caution">
    <text evidence="1">The sequence shown here is derived from an EMBL/GenBank/DDBJ whole genome shotgun (WGS) entry which is preliminary data.</text>
</comment>
<organism evidence="1 2">
    <name type="scientific">Lysobacter capsici AZ78</name>
    <dbReference type="NCBI Taxonomy" id="1444315"/>
    <lineage>
        <taxon>Bacteria</taxon>
        <taxon>Pseudomonadati</taxon>
        <taxon>Pseudomonadota</taxon>
        <taxon>Gammaproteobacteria</taxon>
        <taxon>Lysobacterales</taxon>
        <taxon>Lysobacteraceae</taxon>
        <taxon>Lysobacter</taxon>
    </lineage>
</organism>
<gene>
    <name evidence="1" type="ORF">AZ78_5214</name>
</gene>
<dbReference type="Pfam" id="PF13489">
    <property type="entry name" value="Methyltransf_23"/>
    <property type="match status" value="1"/>
</dbReference>
<dbReference type="InterPro" id="IPR029063">
    <property type="entry name" value="SAM-dependent_MTases_sf"/>
</dbReference>
<dbReference type="AlphaFoldDB" id="A0A125TZJ7"/>
<dbReference type="GO" id="GO:0032259">
    <property type="term" value="P:methylation"/>
    <property type="evidence" value="ECO:0007669"/>
    <property type="project" value="UniProtKB-KW"/>
</dbReference>
<dbReference type="EMBL" id="JAJA02000003">
    <property type="protein sequence ID" value="KWS02081.1"/>
    <property type="molecule type" value="Genomic_DNA"/>
</dbReference>
<dbReference type="PANTHER" id="PTHR43464:SF23">
    <property type="entry name" value="JUVENILE HORMONE ACID O-METHYLTRANSFERASE"/>
    <property type="match status" value="1"/>
</dbReference>
<dbReference type="Gene3D" id="3.40.50.150">
    <property type="entry name" value="Vaccinia Virus protein VP39"/>
    <property type="match status" value="1"/>
</dbReference>
<evidence type="ECO:0000313" key="1">
    <source>
        <dbReference type="EMBL" id="KWS02081.1"/>
    </source>
</evidence>
<name>A0A125TZJ7_9GAMM</name>
<protein>
    <submittedName>
        <fullName evidence="1">Methyltransferase type 12</fullName>
    </submittedName>
</protein>
<evidence type="ECO:0000313" key="2">
    <source>
        <dbReference type="Proteomes" id="UP000023435"/>
    </source>
</evidence>
<dbReference type="GO" id="GO:0010420">
    <property type="term" value="F:polyprenyldihydroxybenzoate methyltransferase activity"/>
    <property type="evidence" value="ECO:0007669"/>
    <property type="project" value="TreeGrafter"/>
</dbReference>
<dbReference type="Proteomes" id="UP000023435">
    <property type="component" value="Unassembled WGS sequence"/>
</dbReference>
<keyword evidence="2" id="KW-1185">Reference proteome</keyword>